<dbReference type="Proteomes" id="UP000249910">
    <property type="component" value="Chromosome"/>
</dbReference>
<protein>
    <submittedName>
        <fullName evidence="1">Uncharacterized protein</fullName>
    </submittedName>
</protein>
<evidence type="ECO:0000313" key="1">
    <source>
        <dbReference type="EMBL" id="ASG67848.1"/>
    </source>
</evidence>
<dbReference type="EMBL" id="CP022132">
    <property type="protein sequence ID" value="ASG67848.1"/>
    <property type="molecule type" value="Genomic_DNA"/>
</dbReference>
<keyword evidence="2" id="KW-1185">Reference proteome</keyword>
<proteinExistence type="predicted"/>
<organism evidence="1 2">
    <name type="scientific">Francisella halioticida</name>
    <dbReference type="NCBI Taxonomy" id="549298"/>
    <lineage>
        <taxon>Bacteria</taxon>
        <taxon>Pseudomonadati</taxon>
        <taxon>Pseudomonadota</taxon>
        <taxon>Gammaproteobacteria</taxon>
        <taxon>Thiotrichales</taxon>
        <taxon>Francisellaceae</taxon>
        <taxon>Francisella</taxon>
    </lineage>
</organism>
<evidence type="ECO:0000313" key="2">
    <source>
        <dbReference type="Proteomes" id="UP000249910"/>
    </source>
</evidence>
<name>A0ABM6LYX8_9GAMM</name>
<gene>
    <name evidence="1" type="ORF">CDV26_05110</name>
</gene>
<reference evidence="1 2" key="1">
    <citation type="submission" date="2017-06" db="EMBL/GenBank/DDBJ databases">
        <title>Complete genome of Francisella halioticida.</title>
        <authorList>
            <person name="Sjodin A."/>
        </authorList>
    </citation>
    <scope>NUCLEOTIDE SEQUENCE [LARGE SCALE GENOMIC DNA]</scope>
    <source>
        <strain evidence="1 2">DSM 23729</strain>
    </source>
</reference>
<dbReference type="RefSeq" id="WP_088772367.1">
    <property type="nucleotide sequence ID" value="NZ_CP022132.1"/>
</dbReference>
<sequence>MGYYIVSLLGFTSEPPEKEPLFNSINKPFLLIQEGKYSCPGIAIIATGYPLLKLKVVIL</sequence>
<accession>A0ABM6LYX8</accession>